<protein>
    <submittedName>
        <fullName evidence="3">VOC family protein</fullName>
    </submittedName>
</protein>
<gene>
    <name evidence="3" type="ORF">PVT71_25315</name>
</gene>
<dbReference type="Pfam" id="PF13669">
    <property type="entry name" value="Glyoxalase_4"/>
    <property type="match status" value="1"/>
</dbReference>
<dbReference type="EMBL" id="CP123387">
    <property type="protein sequence ID" value="XCC97384.1"/>
    <property type="molecule type" value="Genomic_DNA"/>
</dbReference>
<reference evidence="3" key="1">
    <citation type="submission" date="2023-02" db="EMBL/GenBank/DDBJ databases">
        <title>Description and genomic characterization of Salipiger bruguierae sp. nov., isolated from the sediment of mangrove plant Bruguiera sexangula.</title>
        <authorList>
            <person name="Long M."/>
        </authorList>
    </citation>
    <scope>NUCLEOTIDE SEQUENCE</scope>
    <source>
        <strain evidence="3">H15</strain>
        <plasmid evidence="3">unnamed2</plasmid>
    </source>
</reference>
<dbReference type="PANTHER" id="PTHR43048:SF3">
    <property type="entry name" value="METHYLMALONYL-COA EPIMERASE, MITOCHONDRIAL"/>
    <property type="match status" value="1"/>
</dbReference>
<keyword evidence="3" id="KW-0614">Plasmid</keyword>
<dbReference type="RefSeq" id="WP_353476276.1">
    <property type="nucleotide sequence ID" value="NZ_CP123387.1"/>
</dbReference>
<feature type="domain" description="VOC" evidence="2">
    <location>
        <begin position="6"/>
        <end position="144"/>
    </location>
</feature>
<sequence length="152" mass="17138">MPIFKQLHHVCILVHDLEATQRFYESVGIGPWYDYPKTGTYRDFEVPNEAASKAMRYMCCDLDNVQIQLCDPGRLDSPQKRHLDAHGEGLYQLGFEVPDLSAAETEGRALGLGVVARGRKTDESGFCYFDTKARAGVVLEIRRTPEDQKKTA</sequence>
<evidence type="ECO:0000259" key="2">
    <source>
        <dbReference type="PROSITE" id="PS51819"/>
    </source>
</evidence>
<dbReference type="GO" id="GO:0046491">
    <property type="term" value="P:L-methylmalonyl-CoA metabolic process"/>
    <property type="evidence" value="ECO:0007669"/>
    <property type="project" value="TreeGrafter"/>
</dbReference>
<dbReference type="PANTHER" id="PTHR43048">
    <property type="entry name" value="METHYLMALONYL-COA EPIMERASE"/>
    <property type="match status" value="1"/>
</dbReference>
<dbReference type="InterPro" id="IPR029068">
    <property type="entry name" value="Glyas_Bleomycin-R_OHBP_Dase"/>
</dbReference>
<dbReference type="InterPro" id="IPR051785">
    <property type="entry name" value="MMCE/EMCE_epimerase"/>
</dbReference>
<organism evidence="3">
    <name type="scientific">Alloyangia sp. H15</name>
    <dbReference type="NCBI Taxonomy" id="3029062"/>
    <lineage>
        <taxon>Bacteria</taxon>
        <taxon>Pseudomonadati</taxon>
        <taxon>Pseudomonadota</taxon>
        <taxon>Alphaproteobacteria</taxon>
        <taxon>Rhodobacterales</taxon>
        <taxon>Roseobacteraceae</taxon>
        <taxon>Alloyangia</taxon>
    </lineage>
</organism>
<evidence type="ECO:0000313" key="3">
    <source>
        <dbReference type="EMBL" id="XCC97384.1"/>
    </source>
</evidence>
<dbReference type="AlphaFoldDB" id="A0AAU8AQW5"/>
<keyword evidence="1" id="KW-0479">Metal-binding</keyword>
<geneLocation type="plasmid" evidence="3">
    <name>unnamed2</name>
</geneLocation>
<name>A0AAU8AQW5_9RHOB</name>
<dbReference type="InterPro" id="IPR037523">
    <property type="entry name" value="VOC_core"/>
</dbReference>
<proteinExistence type="predicted"/>
<dbReference type="Gene3D" id="3.10.180.10">
    <property type="entry name" value="2,3-Dihydroxybiphenyl 1,2-Dioxygenase, domain 1"/>
    <property type="match status" value="1"/>
</dbReference>
<dbReference type="SUPFAM" id="SSF54593">
    <property type="entry name" value="Glyoxalase/Bleomycin resistance protein/Dihydroxybiphenyl dioxygenase"/>
    <property type="match status" value="1"/>
</dbReference>
<dbReference type="GO" id="GO:0004493">
    <property type="term" value="F:methylmalonyl-CoA epimerase activity"/>
    <property type="evidence" value="ECO:0007669"/>
    <property type="project" value="TreeGrafter"/>
</dbReference>
<dbReference type="GO" id="GO:0046872">
    <property type="term" value="F:metal ion binding"/>
    <property type="evidence" value="ECO:0007669"/>
    <property type="project" value="UniProtKB-KW"/>
</dbReference>
<evidence type="ECO:0000256" key="1">
    <source>
        <dbReference type="ARBA" id="ARBA00022723"/>
    </source>
</evidence>
<dbReference type="PROSITE" id="PS51819">
    <property type="entry name" value="VOC"/>
    <property type="match status" value="1"/>
</dbReference>
<accession>A0AAU8AQW5</accession>